<accession>A0A8K0RQM8</accession>
<feature type="compositionally biased region" description="Polar residues" evidence="1">
    <location>
        <begin position="123"/>
        <end position="140"/>
    </location>
</feature>
<sequence>MDHDAIHTLQYKKAVYTNWLRRIGWETIFRKAPVYNKRRLLFMTVRVTDIYLRRWLRGRYSDRPYKMPFKLVIRPSSEKSAEYVNVDPAANKDGGHDGDEGKYKDEDDDKDDDKDDQKRAVMDTSNPSNDKVTSTWSSNSQEDHPQDPTVDILLRFYYSTVTKDYDSGVASLTMLVYFSAVRGLMTPEGDKYLKPYRFTPTLAKLIYYSQLIFLKAVLPRFLHIYRGFAYPPRHGLLRRLNAACREYIYDSTLSPMGEFLSLLLYSNALYRS</sequence>
<protein>
    <submittedName>
        <fullName evidence="2">Uncharacterized protein</fullName>
    </submittedName>
</protein>
<proteinExistence type="predicted"/>
<evidence type="ECO:0000313" key="2">
    <source>
        <dbReference type="EMBL" id="KAH7235325.1"/>
    </source>
</evidence>
<dbReference type="AlphaFoldDB" id="A0A8K0RQM8"/>
<feature type="region of interest" description="Disordered" evidence="1">
    <location>
        <begin position="83"/>
        <end position="145"/>
    </location>
</feature>
<comment type="caution">
    <text evidence="2">The sequence shown here is derived from an EMBL/GenBank/DDBJ whole genome shotgun (WGS) entry which is preliminary data.</text>
</comment>
<gene>
    <name evidence="2" type="ORF">BKA59DRAFT_503334</name>
</gene>
<dbReference type="OrthoDB" id="4160379at2759"/>
<evidence type="ECO:0000313" key="3">
    <source>
        <dbReference type="Proteomes" id="UP000813427"/>
    </source>
</evidence>
<dbReference type="Proteomes" id="UP000813427">
    <property type="component" value="Unassembled WGS sequence"/>
</dbReference>
<feature type="compositionally biased region" description="Basic and acidic residues" evidence="1">
    <location>
        <begin position="93"/>
        <end position="105"/>
    </location>
</feature>
<keyword evidence="3" id="KW-1185">Reference proteome</keyword>
<evidence type="ECO:0000256" key="1">
    <source>
        <dbReference type="SAM" id="MobiDB-lite"/>
    </source>
</evidence>
<name>A0A8K0RQM8_9HYPO</name>
<dbReference type="EMBL" id="JAGPXF010000007">
    <property type="protein sequence ID" value="KAH7235325.1"/>
    <property type="molecule type" value="Genomic_DNA"/>
</dbReference>
<organism evidence="2 3">
    <name type="scientific">Fusarium tricinctum</name>
    <dbReference type="NCBI Taxonomy" id="61284"/>
    <lineage>
        <taxon>Eukaryota</taxon>
        <taxon>Fungi</taxon>
        <taxon>Dikarya</taxon>
        <taxon>Ascomycota</taxon>
        <taxon>Pezizomycotina</taxon>
        <taxon>Sordariomycetes</taxon>
        <taxon>Hypocreomycetidae</taxon>
        <taxon>Hypocreales</taxon>
        <taxon>Nectriaceae</taxon>
        <taxon>Fusarium</taxon>
        <taxon>Fusarium tricinctum species complex</taxon>
    </lineage>
</organism>
<reference evidence="2" key="1">
    <citation type="journal article" date="2021" name="Nat. Commun.">
        <title>Genetic determinants of endophytism in the Arabidopsis root mycobiome.</title>
        <authorList>
            <person name="Mesny F."/>
            <person name="Miyauchi S."/>
            <person name="Thiergart T."/>
            <person name="Pickel B."/>
            <person name="Atanasova L."/>
            <person name="Karlsson M."/>
            <person name="Huettel B."/>
            <person name="Barry K.W."/>
            <person name="Haridas S."/>
            <person name="Chen C."/>
            <person name="Bauer D."/>
            <person name="Andreopoulos W."/>
            <person name="Pangilinan J."/>
            <person name="LaButti K."/>
            <person name="Riley R."/>
            <person name="Lipzen A."/>
            <person name="Clum A."/>
            <person name="Drula E."/>
            <person name="Henrissat B."/>
            <person name="Kohler A."/>
            <person name="Grigoriev I.V."/>
            <person name="Martin F.M."/>
            <person name="Hacquard S."/>
        </authorList>
    </citation>
    <scope>NUCLEOTIDE SEQUENCE</scope>
    <source>
        <strain evidence="2">MPI-SDFR-AT-0068</strain>
    </source>
</reference>